<dbReference type="InterPro" id="IPR000535">
    <property type="entry name" value="MSP_dom"/>
</dbReference>
<evidence type="ECO:0000256" key="3">
    <source>
        <dbReference type="ARBA" id="ARBA00022692"/>
    </source>
</evidence>
<dbReference type="PROSITE" id="PS50202">
    <property type="entry name" value="MSP"/>
    <property type="match status" value="1"/>
</dbReference>
<dbReference type="FunFam" id="2.60.40.10:FF:000813">
    <property type="entry name" value="Vesicle-associated protein 1-1"/>
    <property type="match status" value="1"/>
</dbReference>
<feature type="compositionally biased region" description="Polar residues" evidence="6">
    <location>
        <begin position="298"/>
        <end position="308"/>
    </location>
</feature>
<keyword evidence="10" id="KW-1185">Reference proteome</keyword>
<dbReference type="Gene3D" id="2.60.40.10">
    <property type="entry name" value="Immunoglobulins"/>
    <property type="match status" value="1"/>
</dbReference>
<feature type="region of interest" description="Disordered" evidence="6">
    <location>
        <begin position="130"/>
        <end position="195"/>
    </location>
</feature>
<feature type="compositionally biased region" description="Polar residues" evidence="6">
    <location>
        <begin position="277"/>
        <end position="291"/>
    </location>
</feature>
<dbReference type="GO" id="GO:0061817">
    <property type="term" value="P:endoplasmic reticulum-plasma membrane tethering"/>
    <property type="evidence" value="ECO:0007669"/>
    <property type="project" value="UniProtKB-ARBA"/>
</dbReference>
<dbReference type="Pfam" id="PF00635">
    <property type="entry name" value="Motile_Sperm"/>
    <property type="match status" value="1"/>
</dbReference>
<accession>A0A8H3EVI7</accession>
<feature type="domain" description="MSP" evidence="8">
    <location>
        <begin position="2"/>
        <end position="124"/>
    </location>
</feature>
<dbReference type="GO" id="GO:0033149">
    <property type="term" value="F:FFAT motif binding"/>
    <property type="evidence" value="ECO:0007669"/>
    <property type="project" value="TreeGrafter"/>
</dbReference>
<organism evidence="9 10">
    <name type="scientific">Gomphillus americanus</name>
    <dbReference type="NCBI Taxonomy" id="1940652"/>
    <lineage>
        <taxon>Eukaryota</taxon>
        <taxon>Fungi</taxon>
        <taxon>Dikarya</taxon>
        <taxon>Ascomycota</taxon>
        <taxon>Pezizomycotina</taxon>
        <taxon>Lecanoromycetes</taxon>
        <taxon>OSLEUM clade</taxon>
        <taxon>Ostropomycetidae</taxon>
        <taxon>Ostropales</taxon>
        <taxon>Graphidaceae</taxon>
        <taxon>Gomphilloideae</taxon>
        <taxon>Gomphillus</taxon>
    </lineage>
</organism>
<evidence type="ECO:0000259" key="8">
    <source>
        <dbReference type="PROSITE" id="PS50202"/>
    </source>
</evidence>
<dbReference type="GO" id="GO:1902647">
    <property type="term" value="P:negative regulation of 1-phosphatidyl-1D-myo-inositol 4,5-bisphosphate biosynthetic process"/>
    <property type="evidence" value="ECO:0007669"/>
    <property type="project" value="UniProtKB-ARBA"/>
</dbReference>
<evidence type="ECO:0000256" key="1">
    <source>
        <dbReference type="ARBA" id="ARBA00004163"/>
    </source>
</evidence>
<dbReference type="PANTHER" id="PTHR10809">
    <property type="entry name" value="VESICLE-ASSOCIATED MEMBRANE PROTEIN-ASSOCIATED PROTEIN"/>
    <property type="match status" value="1"/>
</dbReference>
<dbReference type="GO" id="GO:0090158">
    <property type="term" value="P:endoplasmic reticulum membrane organization"/>
    <property type="evidence" value="ECO:0007669"/>
    <property type="project" value="TreeGrafter"/>
</dbReference>
<keyword evidence="4 7" id="KW-1133">Transmembrane helix</keyword>
<name>A0A8H3EVI7_9LECA</name>
<evidence type="ECO:0000256" key="6">
    <source>
        <dbReference type="SAM" id="MobiDB-lite"/>
    </source>
</evidence>
<feature type="transmembrane region" description="Helical" evidence="7">
    <location>
        <begin position="314"/>
        <end position="333"/>
    </location>
</feature>
<feature type="region of interest" description="Disordered" evidence="6">
    <location>
        <begin position="277"/>
        <end position="308"/>
    </location>
</feature>
<dbReference type="Proteomes" id="UP000664169">
    <property type="component" value="Unassembled WGS sequence"/>
</dbReference>
<sequence>MSVELDPPELGFRRPFLHEVTQILKLTNPNNDPVAFKVKTTAPKQYCVRPNSGHIEPGKSVEVQVLLQAMKEDPPLDARCRDKFLVQSVAIDADQINGETNIWANLDKVAKDSIKEKKIRVSFLPERDTAAATNGTVDNHPRPLSSHPNMPQSHEAPPAYAPPSPPSVATSPTSAAVAPQSARDFSTPSKGTSDSPYTAAAIAAVAGGATSTLAGSHSSAGETTTSAPLTEKVADLYQSAAQSVSNAASATGETLQQQLDNAKETIISLKEQIQSQNLRQRQSAAATTSGSDIKERSTPNSTGLAQQQHASEGVPVQMVAALCLLSFLVAYFFF</sequence>
<dbReference type="PANTHER" id="PTHR10809:SF6">
    <property type="entry name" value="AT11025P-RELATED"/>
    <property type="match status" value="1"/>
</dbReference>
<evidence type="ECO:0000256" key="7">
    <source>
        <dbReference type="SAM" id="Phobius"/>
    </source>
</evidence>
<dbReference type="GO" id="GO:0160219">
    <property type="term" value="C:cortical endoplasmic reticulum membrane"/>
    <property type="evidence" value="ECO:0007669"/>
    <property type="project" value="UniProtKB-ARBA"/>
</dbReference>
<keyword evidence="5 7" id="KW-0472">Membrane</keyword>
<dbReference type="PIRSF" id="PIRSF019693">
    <property type="entry name" value="VAMP-associated"/>
    <property type="match status" value="1"/>
</dbReference>
<evidence type="ECO:0000256" key="4">
    <source>
        <dbReference type="ARBA" id="ARBA00022989"/>
    </source>
</evidence>
<proteinExistence type="inferred from homology"/>
<evidence type="ECO:0000256" key="5">
    <source>
        <dbReference type="ARBA" id="ARBA00023136"/>
    </source>
</evidence>
<comment type="caution">
    <text evidence="9">The sequence shown here is derived from an EMBL/GenBank/DDBJ whole genome shotgun (WGS) entry which is preliminary data.</text>
</comment>
<evidence type="ECO:0000313" key="10">
    <source>
        <dbReference type="Proteomes" id="UP000664169"/>
    </source>
</evidence>
<dbReference type="AlphaFoldDB" id="A0A8H3EVI7"/>
<comment type="subcellular location">
    <subcellularLocation>
        <location evidence="1">Endoplasmic reticulum membrane</location>
        <topology evidence="1">Single-pass type IV membrane protein</topology>
    </subcellularLocation>
</comment>
<dbReference type="GO" id="GO:0140506">
    <property type="term" value="F:endoplasmic reticulum-autophagosome adaptor activity"/>
    <property type="evidence" value="ECO:0007669"/>
    <property type="project" value="UniProtKB-ARBA"/>
</dbReference>
<feature type="compositionally biased region" description="Polar residues" evidence="6">
    <location>
        <begin position="183"/>
        <end position="195"/>
    </location>
</feature>
<dbReference type="OrthoDB" id="264603at2759"/>
<reference evidence="9" key="1">
    <citation type="submission" date="2021-03" db="EMBL/GenBank/DDBJ databases">
        <authorList>
            <person name="Tagirdzhanova G."/>
        </authorList>
    </citation>
    <scope>NUCLEOTIDE SEQUENCE</scope>
</reference>
<dbReference type="GO" id="GO:0007009">
    <property type="term" value="P:plasma membrane organization"/>
    <property type="evidence" value="ECO:0007669"/>
    <property type="project" value="UniProtKB-ARBA"/>
</dbReference>
<evidence type="ECO:0000256" key="2">
    <source>
        <dbReference type="ARBA" id="ARBA00008932"/>
    </source>
</evidence>
<dbReference type="GO" id="GO:0001786">
    <property type="term" value="F:phosphatidylserine binding"/>
    <property type="evidence" value="ECO:0007669"/>
    <property type="project" value="UniProtKB-ARBA"/>
</dbReference>
<dbReference type="GO" id="GO:0005886">
    <property type="term" value="C:plasma membrane"/>
    <property type="evidence" value="ECO:0007669"/>
    <property type="project" value="TreeGrafter"/>
</dbReference>
<dbReference type="InterPro" id="IPR013783">
    <property type="entry name" value="Ig-like_fold"/>
</dbReference>
<keyword evidence="3 7" id="KW-0812">Transmembrane</keyword>
<dbReference type="EMBL" id="CAJPDQ010000008">
    <property type="protein sequence ID" value="CAF9913399.1"/>
    <property type="molecule type" value="Genomic_DNA"/>
</dbReference>
<feature type="compositionally biased region" description="Low complexity" evidence="6">
    <location>
        <begin position="167"/>
        <end position="182"/>
    </location>
</feature>
<dbReference type="GO" id="GO:0051685">
    <property type="term" value="P:maintenance of ER location"/>
    <property type="evidence" value="ECO:0007669"/>
    <property type="project" value="UniProtKB-ARBA"/>
</dbReference>
<dbReference type="SUPFAM" id="SSF49354">
    <property type="entry name" value="PapD-like"/>
    <property type="match status" value="1"/>
</dbReference>
<gene>
    <name evidence="9" type="ORF">GOMPHAMPRED_007890</name>
</gene>
<protein>
    <recommendedName>
        <fullName evidence="8">MSP domain-containing protein</fullName>
    </recommendedName>
</protein>
<dbReference type="GO" id="GO:0035091">
    <property type="term" value="F:phosphatidylinositol binding"/>
    <property type="evidence" value="ECO:0007669"/>
    <property type="project" value="UniProtKB-ARBA"/>
</dbReference>
<dbReference type="GO" id="GO:0061709">
    <property type="term" value="P:reticulophagy"/>
    <property type="evidence" value="ECO:0007669"/>
    <property type="project" value="UniProtKB-ARBA"/>
</dbReference>
<dbReference type="InterPro" id="IPR008962">
    <property type="entry name" value="PapD-like_sf"/>
</dbReference>
<dbReference type="GO" id="GO:0160214">
    <property type="term" value="F:endoplasmic reticulum-plasma membrane adaptor activity"/>
    <property type="evidence" value="ECO:0007669"/>
    <property type="project" value="UniProtKB-ARBA"/>
</dbReference>
<dbReference type="InterPro" id="IPR016763">
    <property type="entry name" value="VAP"/>
</dbReference>
<evidence type="ECO:0000313" key="9">
    <source>
        <dbReference type="EMBL" id="CAF9913399.1"/>
    </source>
</evidence>
<comment type="similarity">
    <text evidence="2">Belongs to the VAMP-associated protein (VAP) (TC 9.B.17) family.</text>
</comment>